<dbReference type="InterPro" id="IPR004360">
    <property type="entry name" value="Glyas_Fos-R_dOase_dom"/>
</dbReference>
<evidence type="ECO:0000259" key="1">
    <source>
        <dbReference type="PROSITE" id="PS51819"/>
    </source>
</evidence>
<dbReference type="Pfam" id="PF00903">
    <property type="entry name" value="Glyoxalase"/>
    <property type="match status" value="1"/>
</dbReference>
<keyword evidence="3" id="KW-1185">Reference proteome</keyword>
<dbReference type="PANTHER" id="PTHR36437:SF2">
    <property type="entry name" value="GLYOXALASE_BLEOMYCIN RESISTANCE PROTEIN_DIOXYGENASE"/>
    <property type="match status" value="1"/>
</dbReference>
<dbReference type="Proteomes" id="UP000001396">
    <property type="component" value="Unassembled WGS sequence"/>
</dbReference>
<gene>
    <name evidence="2" type="ORF">PPL_09371</name>
</gene>
<dbReference type="InParanoid" id="D3BLD7"/>
<dbReference type="RefSeq" id="XP_020429999.1">
    <property type="nucleotide sequence ID" value="XM_020580166.1"/>
</dbReference>
<dbReference type="AlphaFoldDB" id="D3BLD7"/>
<dbReference type="PANTHER" id="PTHR36437">
    <property type="entry name" value="GLYOXALASE/BLEOMYCIN RESISTANCE PROTEIN/DIOXYGENASE"/>
    <property type="match status" value="1"/>
</dbReference>
<evidence type="ECO:0000313" key="2">
    <source>
        <dbReference type="EMBL" id="EFA77871.1"/>
    </source>
</evidence>
<comment type="caution">
    <text evidence="2">The sequence shown here is derived from an EMBL/GenBank/DDBJ whole genome shotgun (WGS) entry which is preliminary data.</text>
</comment>
<proteinExistence type="predicted"/>
<dbReference type="SUPFAM" id="SSF54593">
    <property type="entry name" value="Glyoxalase/Bleomycin resistance protein/Dihydroxybiphenyl dioxygenase"/>
    <property type="match status" value="1"/>
</dbReference>
<feature type="domain" description="VOC" evidence="1">
    <location>
        <begin position="2"/>
        <end position="127"/>
    </location>
</feature>
<sequence>MKIFIATVFVDNQEKALDFYTNKLGFQKKADISAGDYRWLTVVSPDQPNGVQLLLEPNAHPATKPFQSALKADCIPFTQFEVEDLDKEFQRLKSLGVEFVVEPMDAGPVMIASFDDTCGNLIQIMQYKFKKQE</sequence>
<reference evidence="2 3" key="1">
    <citation type="journal article" date="2011" name="Genome Res.">
        <title>Phylogeny-wide analysis of social amoeba genomes highlights ancient origins for complex intercellular communication.</title>
        <authorList>
            <person name="Heidel A.J."/>
            <person name="Lawal H.M."/>
            <person name="Felder M."/>
            <person name="Schilde C."/>
            <person name="Helps N.R."/>
            <person name="Tunggal B."/>
            <person name="Rivero F."/>
            <person name="John U."/>
            <person name="Schleicher M."/>
            <person name="Eichinger L."/>
            <person name="Platzer M."/>
            <person name="Noegel A.A."/>
            <person name="Schaap P."/>
            <person name="Gloeckner G."/>
        </authorList>
    </citation>
    <scope>NUCLEOTIDE SEQUENCE [LARGE SCALE GENOMIC DNA]</scope>
    <source>
        <strain evidence="3">ATCC 26659 / Pp 5 / PN500</strain>
    </source>
</reference>
<dbReference type="Gene3D" id="3.10.180.10">
    <property type="entry name" value="2,3-Dihydroxybiphenyl 1,2-Dioxygenase, domain 1"/>
    <property type="match status" value="1"/>
</dbReference>
<evidence type="ECO:0000313" key="3">
    <source>
        <dbReference type="Proteomes" id="UP000001396"/>
    </source>
</evidence>
<dbReference type="InterPro" id="IPR037523">
    <property type="entry name" value="VOC_core"/>
</dbReference>
<dbReference type="PROSITE" id="PS51819">
    <property type="entry name" value="VOC"/>
    <property type="match status" value="1"/>
</dbReference>
<accession>D3BLD7</accession>
<dbReference type="CDD" id="cd07263">
    <property type="entry name" value="VOC_like"/>
    <property type="match status" value="1"/>
</dbReference>
<dbReference type="GeneID" id="31364846"/>
<dbReference type="EMBL" id="ADBJ01000039">
    <property type="protein sequence ID" value="EFA77871.1"/>
    <property type="molecule type" value="Genomic_DNA"/>
</dbReference>
<organism evidence="2 3">
    <name type="scientific">Heterostelium pallidum (strain ATCC 26659 / Pp 5 / PN500)</name>
    <name type="common">Cellular slime mold</name>
    <name type="synonym">Polysphondylium pallidum</name>
    <dbReference type="NCBI Taxonomy" id="670386"/>
    <lineage>
        <taxon>Eukaryota</taxon>
        <taxon>Amoebozoa</taxon>
        <taxon>Evosea</taxon>
        <taxon>Eumycetozoa</taxon>
        <taxon>Dictyostelia</taxon>
        <taxon>Acytosteliales</taxon>
        <taxon>Acytosteliaceae</taxon>
        <taxon>Heterostelium</taxon>
    </lineage>
</organism>
<name>D3BLD7_HETP5</name>
<dbReference type="InterPro" id="IPR029068">
    <property type="entry name" value="Glyas_Bleomycin-R_OHBP_Dase"/>
</dbReference>
<protein>
    <recommendedName>
        <fullName evidence="1">VOC domain-containing protein</fullName>
    </recommendedName>
</protein>